<dbReference type="InterPro" id="IPR026045">
    <property type="entry name" value="Ferric-bd"/>
</dbReference>
<dbReference type="PIRSF" id="PIRSF002825">
    <property type="entry name" value="CfbpA"/>
    <property type="match status" value="1"/>
</dbReference>
<organism evidence="5 6">
    <name type="scientific">Cocleimonas flava</name>
    <dbReference type="NCBI Taxonomy" id="634765"/>
    <lineage>
        <taxon>Bacteria</taxon>
        <taxon>Pseudomonadati</taxon>
        <taxon>Pseudomonadota</taxon>
        <taxon>Gammaproteobacteria</taxon>
        <taxon>Thiotrichales</taxon>
        <taxon>Thiotrichaceae</taxon>
        <taxon>Cocleimonas</taxon>
    </lineage>
</organism>
<feature type="signal peptide" evidence="4">
    <location>
        <begin position="1"/>
        <end position="18"/>
    </location>
</feature>
<feature type="chain" id="PRO_5020445357" evidence="4">
    <location>
        <begin position="19"/>
        <end position="337"/>
    </location>
</feature>
<keyword evidence="3" id="KW-0408">Iron</keyword>
<evidence type="ECO:0000256" key="3">
    <source>
        <dbReference type="PIRSR" id="PIRSR002825-1"/>
    </source>
</evidence>
<dbReference type="EMBL" id="SMFQ01000002">
    <property type="protein sequence ID" value="TCJ88697.1"/>
    <property type="molecule type" value="Genomic_DNA"/>
</dbReference>
<sequence length="337" mass="37389">MRVLVILFFVLAAGQVSANNENVVNIYSSRQSQLIQPVLKAFTKDTGIKVNLITGKDDALIERIRREGPNTQADILLTADAGRLSRAKQAKILQPIKSSILFRSIPANLRDPENTWFGLTYRSRVIFYKKSTINPNQLSTYEDLADPKWKGRICVRSSDSIYNQSLVASMIAAKGMPFAEKWVKGLVNNFSRKPQGGDRDQIKAVASGACDIAIANTYYYAQMLFGGDKRQKGAAEQVGIFWPNQDDRGAHINISGAGITAAAKHKANAIKLLEYMLEDVVQGWYSTVNGEYPVKPGVPADTRLQKWGKFKTDALNLSSLGRFNAQAVQAMDKGRWR</sequence>
<dbReference type="Gene3D" id="3.40.190.10">
    <property type="entry name" value="Periplasmic binding protein-like II"/>
    <property type="match status" value="2"/>
</dbReference>
<dbReference type="SUPFAM" id="SSF53850">
    <property type="entry name" value="Periplasmic binding protein-like II"/>
    <property type="match status" value="1"/>
</dbReference>
<reference evidence="5 6" key="1">
    <citation type="submission" date="2019-03" db="EMBL/GenBank/DDBJ databases">
        <title>Genomic Encyclopedia of Type Strains, Phase IV (KMG-IV): sequencing the most valuable type-strain genomes for metagenomic binning, comparative biology and taxonomic classification.</title>
        <authorList>
            <person name="Goeker M."/>
        </authorList>
    </citation>
    <scope>NUCLEOTIDE SEQUENCE [LARGE SCALE GENOMIC DNA]</scope>
    <source>
        <strain evidence="5 6">DSM 24830</strain>
    </source>
</reference>
<keyword evidence="6" id="KW-1185">Reference proteome</keyword>
<dbReference type="CDD" id="cd13542">
    <property type="entry name" value="PBP2_FutA1_ilke"/>
    <property type="match status" value="1"/>
</dbReference>
<name>A0A4R1F3A1_9GAMM</name>
<evidence type="ECO:0000256" key="4">
    <source>
        <dbReference type="SAM" id="SignalP"/>
    </source>
</evidence>
<dbReference type="PANTHER" id="PTHR30006">
    <property type="entry name" value="THIAMINE-BINDING PERIPLASMIC PROTEIN-RELATED"/>
    <property type="match status" value="1"/>
</dbReference>
<feature type="binding site" evidence="3">
    <location>
        <position position="219"/>
    </location>
    <ligand>
        <name>Fe cation</name>
        <dbReference type="ChEBI" id="CHEBI:24875"/>
    </ligand>
</feature>
<evidence type="ECO:0000256" key="2">
    <source>
        <dbReference type="ARBA" id="ARBA00022729"/>
    </source>
</evidence>
<comment type="caution">
    <text evidence="5">The sequence shown here is derived from an EMBL/GenBank/DDBJ whole genome shotgun (WGS) entry which is preliminary data.</text>
</comment>
<evidence type="ECO:0000313" key="5">
    <source>
        <dbReference type="EMBL" id="TCJ88697.1"/>
    </source>
</evidence>
<evidence type="ECO:0000256" key="1">
    <source>
        <dbReference type="ARBA" id="ARBA00008520"/>
    </source>
</evidence>
<dbReference type="Proteomes" id="UP000294887">
    <property type="component" value="Unassembled WGS sequence"/>
</dbReference>
<keyword evidence="2 4" id="KW-0732">Signal</keyword>
<dbReference type="PANTHER" id="PTHR30006:SF15">
    <property type="entry name" value="IRON-UTILIZATION PERIPLASMIC PROTEIN"/>
    <property type="match status" value="1"/>
</dbReference>
<feature type="binding site" evidence="3">
    <location>
        <position position="218"/>
    </location>
    <ligand>
        <name>Fe cation</name>
        <dbReference type="ChEBI" id="CHEBI:24875"/>
    </ligand>
</feature>
<dbReference type="Pfam" id="PF01547">
    <property type="entry name" value="SBP_bac_1"/>
    <property type="match status" value="1"/>
</dbReference>
<dbReference type="OrthoDB" id="9769567at2"/>
<comment type="similarity">
    <text evidence="1">Belongs to the bacterial solute-binding protein 1 family.</text>
</comment>
<dbReference type="RefSeq" id="WP_131904377.1">
    <property type="nucleotide sequence ID" value="NZ_BAAAFU010000008.1"/>
</dbReference>
<dbReference type="GO" id="GO:0046872">
    <property type="term" value="F:metal ion binding"/>
    <property type="evidence" value="ECO:0007669"/>
    <property type="project" value="UniProtKB-KW"/>
</dbReference>
<gene>
    <name evidence="5" type="ORF">EV695_0555</name>
</gene>
<dbReference type="AlphaFoldDB" id="A0A4R1F3A1"/>
<keyword evidence="3" id="KW-0479">Metal-binding</keyword>
<dbReference type="InterPro" id="IPR006059">
    <property type="entry name" value="SBP"/>
</dbReference>
<evidence type="ECO:0000313" key="6">
    <source>
        <dbReference type="Proteomes" id="UP000294887"/>
    </source>
</evidence>
<dbReference type="GO" id="GO:0030288">
    <property type="term" value="C:outer membrane-bounded periplasmic space"/>
    <property type="evidence" value="ECO:0007669"/>
    <property type="project" value="TreeGrafter"/>
</dbReference>
<proteinExistence type="inferred from homology"/>
<protein>
    <submittedName>
        <fullName evidence="5">Iron(III) transport system substrate-binding protein</fullName>
    </submittedName>
</protein>
<accession>A0A4R1F3A1</accession>